<dbReference type="PANTHER" id="PTHR43630:SF2">
    <property type="entry name" value="GLYCOSYLTRANSFERASE"/>
    <property type="match status" value="1"/>
</dbReference>
<dbReference type="SUPFAM" id="SSF53448">
    <property type="entry name" value="Nucleotide-diphospho-sugar transferases"/>
    <property type="match status" value="1"/>
</dbReference>
<dbReference type="STRING" id="1759059.ATE48_00210"/>
<evidence type="ECO:0000259" key="2">
    <source>
        <dbReference type="Pfam" id="PF00535"/>
    </source>
</evidence>
<dbReference type="AlphaFoldDB" id="A0A1B1AD22"/>
<dbReference type="EMBL" id="CP013244">
    <property type="protein sequence ID" value="ANP44453.1"/>
    <property type="molecule type" value="Genomic_DNA"/>
</dbReference>
<reference evidence="3 4" key="1">
    <citation type="submission" date="2015-11" db="EMBL/GenBank/DDBJ databases">
        <title>Whole-Genome Sequence of Candidatus Oderbacter manganicum from the National Park Lower Oder Valley, Germany.</title>
        <authorList>
            <person name="Braun B."/>
            <person name="Liere K."/>
            <person name="Szewzyk U."/>
        </authorList>
    </citation>
    <scope>NUCLEOTIDE SEQUENCE [LARGE SCALE GENOMIC DNA]</scope>
    <source>
        <strain evidence="3 4">OTSz_A_272</strain>
    </source>
</reference>
<protein>
    <recommendedName>
        <fullName evidence="2">Glycosyltransferase 2-like domain-containing protein</fullName>
    </recommendedName>
</protein>
<evidence type="ECO:0000313" key="3">
    <source>
        <dbReference type="EMBL" id="ANP44453.1"/>
    </source>
</evidence>
<organism evidence="3 4">
    <name type="scientific">Candidatus Viadribacter manganicus</name>
    <dbReference type="NCBI Taxonomy" id="1759059"/>
    <lineage>
        <taxon>Bacteria</taxon>
        <taxon>Pseudomonadati</taxon>
        <taxon>Pseudomonadota</taxon>
        <taxon>Alphaproteobacteria</taxon>
        <taxon>Hyphomonadales</taxon>
        <taxon>Hyphomonadaceae</taxon>
        <taxon>Candidatus Viadribacter</taxon>
    </lineage>
</organism>
<feature type="domain" description="Glycosyltransferase 2-like" evidence="2">
    <location>
        <begin position="8"/>
        <end position="101"/>
    </location>
</feature>
<dbReference type="InterPro" id="IPR029044">
    <property type="entry name" value="Nucleotide-diphossugar_trans"/>
</dbReference>
<dbReference type="KEGG" id="cbot:ATE48_00210"/>
<accession>A0A1B1AD22</accession>
<name>A0A1B1AD22_9PROT</name>
<gene>
    <name evidence="3" type="ORF">ATE48_00210</name>
</gene>
<keyword evidence="4" id="KW-1185">Reference proteome</keyword>
<dbReference type="RefSeq" id="WP_066766524.1">
    <property type="nucleotide sequence ID" value="NZ_CP013244.1"/>
</dbReference>
<dbReference type="Proteomes" id="UP000092498">
    <property type="component" value="Chromosome"/>
</dbReference>
<dbReference type="Pfam" id="PF00535">
    <property type="entry name" value="Glycos_transf_2"/>
    <property type="match status" value="1"/>
</dbReference>
<dbReference type="InterPro" id="IPR001173">
    <property type="entry name" value="Glyco_trans_2-like"/>
</dbReference>
<evidence type="ECO:0000256" key="1">
    <source>
        <dbReference type="ARBA" id="ARBA00038494"/>
    </source>
</evidence>
<dbReference type="PANTHER" id="PTHR43630">
    <property type="entry name" value="POLY-BETA-1,6-N-ACETYL-D-GLUCOSAMINE SYNTHASE"/>
    <property type="match status" value="1"/>
</dbReference>
<sequence>MSNPPISCYIRAKNEERLIAEVITAALQVADEVVVIDSGSTDKTIPLSEAAGARVVPSPWLGGGKQKRLGEDACKHNWMLDLDADEIVTPELAEEIRALFAGGKEPPCPVYTFELVTKPPVGEPWWNASVVKRNRFYDRRIIRARDHAGWDQLEIPAGMKVGKFKNQILHVSFTGLEQLQDKFNKTSSSRAKNATLKSFWYVALRLLFARPFYFLNHYVRRGLWREGWYGFAVANIAAHGRWLKDAKMLEIYLRRRDETKARKA</sequence>
<evidence type="ECO:0000313" key="4">
    <source>
        <dbReference type="Proteomes" id="UP000092498"/>
    </source>
</evidence>
<dbReference type="CDD" id="cd02511">
    <property type="entry name" value="Beta4Glucosyltransferase"/>
    <property type="match status" value="1"/>
</dbReference>
<comment type="similarity">
    <text evidence="1">Belongs to the glycosyltransferase 2 family. WaaE/KdtX subfamily.</text>
</comment>
<dbReference type="InParanoid" id="A0A1B1AD22"/>
<dbReference type="Gene3D" id="3.90.550.10">
    <property type="entry name" value="Spore Coat Polysaccharide Biosynthesis Protein SpsA, Chain A"/>
    <property type="match status" value="1"/>
</dbReference>
<proteinExistence type="inferred from homology"/>